<proteinExistence type="predicted"/>
<keyword evidence="3" id="KW-1185">Reference proteome</keyword>
<dbReference type="Gene3D" id="3.40.50.150">
    <property type="entry name" value="Vaccinia Virus protein VP39"/>
    <property type="match status" value="1"/>
</dbReference>
<dbReference type="Proteomes" id="UP000600101">
    <property type="component" value="Unassembled WGS sequence"/>
</dbReference>
<dbReference type="AlphaFoldDB" id="A0A9X0UDD2"/>
<accession>A0A9X0UDD2</accession>
<comment type="caution">
    <text evidence="2">The sequence shown here is derived from an EMBL/GenBank/DDBJ whole genome shotgun (WGS) entry which is preliminary data.</text>
</comment>
<dbReference type="GO" id="GO:0016757">
    <property type="term" value="F:glycosyltransferase activity"/>
    <property type="evidence" value="ECO:0007669"/>
    <property type="project" value="InterPro"/>
</dbReference>
<evidence type="ECO:0000259" key="1">
    <source>
        <dbReference type="Pfam" id="PF04577"/>
    </source>
</evidence>
<dbReference type="EMBL" id="JACOMF010000007">
    <property type="protein sequence ID" value="MBC4015448.1"/>
    <property type="molecule type" value="Genomic_DNA"/>
</dbReference>
<dbReference type="InterPro" id="IPR029063">
    <property type="entry name" value="SAM-dependent_MTases_sf"/>
</dbReference>
<evidence type="ECO:0000313" key="2">
    <source>
        <dbReference type="EMBL" id="MBC4015448.1"/>
    </source>
</evidence>
<dbReference type="RefSeq" id="WP_186770212.1">
    <property type="nucleotide sequence ID" value="NZ_JACOMF010000007.1"/>
</dbReference>
<dbReference type="InterPro" id="IPR049625">
    <property type="entry name" value="Glyco_transf_61_cat"/>
</dbReference>
<reference evidence="2" key="1">
    <citation type="submission" date="2020-08" db="EMBL/GenBank/DDBJ databases">
        <authorList>
            <person name="Hu Y."/>
            <person name="Nguyen S.V."/>
            <person name="Li F."/>
            <person name="Fanning S."/>
        </authorList>
    </citation>
    <scope>NUCLEOTIDE SEQUENCE</scope>
    <source>
        <strain evidence="2">SYSU D8009</strain>
    </source>
</reference>
<sequence>MYPHLTGPGSGNIRNSEHFCRELLRRFPGARLCVIAATTPAWALEHTGPLLCVTREAPAKPFRSGDFGFLRGDSSAEALAALRTARARHAGGFDIIFIDHDHRLPALVAQVNAALPLAHAKTVFLFDDAVPPTIGMAGPEPTQGWWVGEVWMLAHMLAPEGPQGRLLTCALPPTGLMVAAGFAPIDPAAVDRTRAAMAGVTTDAALAEVSSYTRHDIAFDAACELLQAELPEDEVRVVPSTGHEPLPRRILVPQQAWLKPPPAFVCNLSSHGLDPRRLFEAQRHTHAKMIDSFEDATLLGFGAIIKDGRYFHRYVNSAELMLARLADGFGGYSNEATGLHRFGDAVVLPRERLEDPVVLDMPVLFGTPEEPHNWGMWLLIGLPSAAEFLANRDRYGKFLCYAEQPWQRRLLEMVGIGPAELIRHDVSRSYRCSALHLIRHSARDLFVTADERAIFAALADRIARPPATGTPEKLFISRLTRTRKLGAYRGMTNEEALIEGLQHLGFVAVEPEYLPFEEQVALFRNARSIVGLGGAAMFNTVFCRPGTRVVTIESTLTFVDAHTNIFGSLGLDYGVILGDEDLTDPRASQRRWSLDVPRALERIAAWS</sequence>
<gene>
    <name evidence="2" type="ORF">H7965_08910</name>
</gene>
<organism evidence="2 3">
    <name type="scientific">Siccirubricoccus deserti</name>
    <dbReference type="NCBI Taxonomy" id="2013562"/>
    <lineage>
        <taxon>Bacteria</taxon>
        <taxon>Pseudomonadati</taxon>
        <taxon>Pseudomonadota</taxon>
        <taxon>Alphaproteobacteria</taxon>
        <taxon>Acetobacterales</taxon>
        <taxon>Roseomonadaceae</taxon>
        <taxon>Siccirubricoccus</taxon>
    </lineage>
</organism>
<dbReference type="Pfam" id="PF04577">
    <property type="entry name" value="Glyco_transf_61"/>
    <property type="match status" value="1"/>
</dbReference>
<feature type="domain" description="Glycosyltransferase 61 catalytic" evidence="1">
    <location>
        <begin position="369"/>
        <end position="550"/>
    </location>
</feature>
<protein>
    <submittedName>
        <fullName evidence="2">DUF563 domain-containing protein</fullName>
    </submittedName>
</protein>
<name>A0A9X0UDD2_9PROT</name>
<evidence type="ECO:0000313" key="3">
    <source>
        <dbReference type="Proteomes" id="UP000600101"/>
    </source>
</evidence>